<dbReference type="RefSeq" id="WP_343949760.1">
    <property type="nucleotide sequence ID" value="NZ_BAAAHQ010000009.1"/>
</dbReference>
<dbReference type="Proteomes" id="UP001501578">
    <property type="component" value="Unassembled WGS sequence"/>
</dbReference>
<feature type="domain" description="Low molecular weight protein antigen 6 PH" evidence="2">
    <location>
        <begin position="57"/>
        <end position="101"/>
    </location>
</feature>
<sequence>MKQTFRSKNMFVFAMVWAGFVFVNAVDLTLRYSGKSTLIAAAVLAAITALVYAVAMRPATVLEEDGLRVRNPFRTTFLPWASIGGVSVSHSINVRHGEEMLRLWTPTSTARERAKAQRRGAAPARRGRFRTEPALTKAEQAAAEAFAGKTHADWVGDQITERVEAAKRRDEQPGPVTTAWAKDAFAVIAVAVALLIAALVIP</sequence>
<keyword evidence="1" id="KW-1133">Transmembrane helix</keyword>
<dbReference type="InterPro" id="IPR019692">
    <property type="entry name" value="CFP-6_PH"/>
</dbReference>
<comment type="caution">
    <text evidence="3">The sequence shown here is derived from an EMBL/GenBank/DDBJ whole genome shotgun (WGS) entry which is preliminary data.</text>
</comment>
<proteinExistence type="predicted"/>
<feature type="transmembrane region" description="Helical" evidence="1">
    <location>
        <begin position="35"/>
        <end position="55"/>
    </location>
</feature>
<accession>A0ABN1P5Q4</accession>
<reference evidence="3 4" key="1">
    <citation type="journal article" date="2019" name="Int. J. Syst. Evol. Microbiol.">
        <title>The Global Catalogue of Microorganisms (GCM) 10K type strain sequencing project: providing services to taxonomists for standard genome sequencing and annotation.</title>
        <authorList>
            <consortium name="The Broad Institute Genomics Platform"/>
            <consortium name="The Broad Institute Genome Sequencing Center for Infectious Disease"/>
            <person name="Wu L."/>
            <person name="Ma J."/>
        </authorList>
    </citation>
    <scope>NUCLEOTIDE SEQUENCE [LARGE SCALE GENOMIC DNA]</scope>
    <source>
        <strain evidence="3 4">JCM 11136</strain>
    </source>
</reference>
<keyword evidence="1" id="KW-0812">Transmembrane</keyword>
<feature type="transmembrane region" description="Helical" evidence="1">
    <location>
        <begin position="184"/>
        <end position="201"/>
    </location>
</feature>
<dbReference type="Pfam" id="PF10756">
    <property type="entry name" value="bPH_6"/>
    <property type="match status" value="1"/>
</dbReference>
<keyword evidence="1" id="KW-0472">Membrane</keyword>
<name>A0ABN1P5Q4_9ACTN</name>
<keyword evidence="4" id="KW-1185">Reference proteome</keyword>
<organism evidence="3 4">
    <name type="scientific">Nonomuraea longicatena</name>
    <dbReference type="NCBI Taxonomy" id="83682"/>
    <lineage>
        <taxon>Bacteria</taxon>
        <taxon>Bacillati</taxon>
        <taxon>Actinomycetota</taxon>
        <taxon>Actinomycetes</taxon>
        <taxon>Streptosporangiales</taxon>
        <taxon>Streptosporangiaceae</taxon>
        <taxon>Nonomuraea</taxon>
    </lineage>
</organism>
<evidence type="ECO:0000256" key="1">
    <source>
        <dbReference type="SAM" id="Phobius"/>
    </source>
</evidence>
<dbReference type="EMBL" id="BAAAHQ010000009">
    <property type="protein sequence ID" value="GAA0923155.1"/>
    <property type="molecule type" value="Genomic_DNA"/>
</dbReference>
<evidence type="ECO:0000313" key="3">
    <source>
        <dbReference type="EMBL" id="GAA0923155.1"/>
    </source>
</evidence>
<gene>
    <name evidence="3" type="ORF">GCM10009560_22930</name>
</gene>
<evidence type="ECO:0000313" key="4">
    <source>
        <dbReference type="Proteomes" id="UP001501578"/>
    </source>
</evidence>
<protein>
    <recommendedName>
        <fullName evidence="2">Low molecular weight protein antigen 6 PH domain-containing protein</fullName>
    </recommendedName>
</protein>
<evidence type="ECO:0000259" key="2">
    <source>
        <dbReference type="Pfam" id="PF10756"/>
    </source>
</evidence>